<dbReference type="GO" id="GO:0008483">
    <property type="term" value="F:transaminase activity"/>
    <property type="evidence" value="ECO:0007669"/>
    <property type="project" value="UniProtKB-KW"/>
</dbReference>
<keyword evidence="10" id="KW-1185">Reference proteome</keyword>
<dbReference type="AlphaFoldDB" id="E4RJL8"/>
<evidence type="ECO:0000256" key="5">
    <source>
        <dbReference type="ARBA" id="ARBA00023004"/>
    </source>
</evidence>
<dbReference type="RefSeq" id="WP_013406506.1">
    <property type="nucleotide sequence ID" value="NC_014654.1"/>
</dbReference>
<dbReference type="PANTHER" id="PTHR11601">
    <property type="entry name" value="CYSTEINE DESULFURYLASE FAMILY MEMBER"/>
    <property type="match status" value="1"/>
</dbReference>
<reference evidence="9 10" key="2">
    <citation type="journal article" date="2011" name="J. Bacteriol.">
        <title>Complete Genome Sequence of the Haloalkaliphilic, Hydrogen Producing Halanaerobium hydrogenoformans.</title>
        <authorList>
            <person name="Brown S.D."/>
            <person name="Begemann M.B."/>
            <person name="Mormile M.R."/>
            <person name="Wall J.D."/>
            <person name="Han C.S."/>
            <person name="Goodwin L.A."/>
            <person name="Pitluck S."/>
            <person name="Land M.L."/>
            <person name="Hauser L.J."/>
            <person name="Elias D.A."/>
        </authorList>
    </citation>
    <scope>NUCLEOTIDE SEQUENCE [LARGE SCALE GENOMIC DNA]</scope>
    <source>
        <strain evidence="10">sapolanicus</strain>
    </source>
</reference>
<dbReference type="SUPFAM" id="SSF53383">
    <property type="entry name" value="PLP-dependent transferases"/>
    <property type="match status" value="1"/>
</dbReference>
<gene>
    <name evidence="9" type="ordered locus">Halsa_2021</name>
</gene>
<evidence type="ECO:0000256" key="3">
    <source>
        <dbReference type="ARBA" id="ARBA00022723"/>
    </source>
</evidence>
<evidence type="ECO:0000256" key="7">
    <source>
        <dbReference type="RuleBase" id="RU004504"/>
    </source>
</evidence>
<dbReference type="GO" id="GO:0046872">
    <property type="term" value="F:metal ion binding"/>
    <property type="evidence" value="ECO:0007669"/>
    <property type="project" value="UniProtKB-KW"/>
</dbReference>
<dbReference type="Pfam" id="PF00266">
    <property type="entry name" value="Aminotran_5"/>
    <property type="match status" value="1"/>
</dbReference>
<dbReference type="InterPro" id="IPR016454">
    <property type="entry name" value="Cysteine_dSase"/>
</dbReference>
<dbReference type="eggNOG" id="COG1104">
    <property type="taxonomic scope" value="Bacteria"/>
</dbReference>
<reference evidence="9 10" key="1">
    <citation type="submission" date="2010-11" db="EMBL/GenBank/DDBJ databases">
        <title>Complete sequence of Halanaerobium sp. sapolanicus.</title>
        <authorList>
            <consortium name="US DOE Joint Genome Institute"/>
            <person name="Lucas S."/>
            <person name="Copeland A."/>
            <person name="Lapidus A."/>
            <person name="Cheng J.-F."/>
            <person name="Bruce D."/>
            <person name="Goodwin L."/>
            <person name="Pitluck S."/>
            <person name="Davenport K."/>
            <person name="Detter J.C."/>
            <person name="Han C."/>
            <person name="Tapia R."/>
            <person name="Land M."/>
            <person name="Hauser L."/>
            <person name="Jeffries C."/>
            <person name="Kyrpides N."/>
            <person name="Ivanova N."/>
            <person name="Mikhailova N."/>
            <person name="Begemann M.B."/>
            <person name="Mormile M.R."/>
            <person name="Wall J.D."/>
            <person name="Elias D.A."/>
            <person name="Woyke T."/>
        </authorList>
    </citation>
    <scope>NUCLEOTIDE SEQUENCE [LARGE SCALE GENOMIC DNA]</scope>
    <source>
        <strain evidence="10">sapolanicus</strain>
    </source>
</reference>
<dbReference type="InterPro" id="IPR020578">
    <property type="entry name" value="Aminotrans_V_PyrdxlP_BS"/>
</dbReference>
<dbReference type="FunFam" id="3.40.640.10:FF:000084">
    <property type="entry name" value="IscS-like cysteine desulfurase"/>
    <property type="match status" value="1"/>
</dbReference>
<evidence type="ECO:0000256" key="2">
    <source>
        <dbReference type="ARBA" id="ARBA00006490"/>
    </source>
</evidence>
<name>E4RJL8_HALHG</name>
<dbReference type="InterPro" id="IPR015424">
    <property type="entry name" value="PyrdxlP-dep_Trfase"/>
</dbReference>
<dbReference type="EMBL" id="CP002304">
    <property type="protein sequence ID" value="ADQ15438.1"/>
    <property type="molecule type" value="Genomic_DNA"/>
</dbReference>
<organism evidence="9 10">
    <name type="scientific">Halanaerobium hydrogeniformans</name>
    <name type="common">Halanaerobium sp. (strain sapolanicus)</name>
    <dbReference type="NCBI Taxonomy" id="656519"/>
    <lineage>
        <taxon>Bacteria</taxon>
        <taxon>Bacillati</taxon>
        <taxon>Bacillota</taxon>
        <taxon>Clostridia</taxon>
        <taxon>Halanaerobiales</taxon>
        <taxon>Halanaerobiaceae</taxon>
        <taxon>Halanaerobium</taxon>
    </lineage>
</organism>
<evidence type="ECO:0000256" key="4">
    <source>
        <dbReference type="ARBA" id="ARBA00022898"/>
    </source>
</evidence>
<proteinExistence type="inferred from homology"/>
<evidence type="ECO:0000313" key="9">
    <source>
        <dbReference type="EMBL" id="ADQ15438.1"/>
    </source>
</evidence>
<dbReference type="PROSITE" id="PS00595">
    <property type="entry name" value="AA_TRANSFER_CLASS_5"/>
    <property type="match status" value="1"/>
</dbReference>
<keyword evidence="4" id="KW-0663">Pyridoxal phosphate</keyword>
<keyword evidence="6" id="KW-0411">Iron-sulfur</keyword>
<dbReference type="Gene3D" id="3.90.1150.10">
    <property type="entry name" value="Aspartate Aminotransferase, domain 1"/>
    <property type="match status" value="1"/>
</dbReference>
<dbReference type="KEGG" id="has:Halsa_2021"/>
<dbReference type="InterPro" id="IPR015422">
    <property type="entry name" value="PyrdxlP-dep_Trfase_small"/>
</dbReference>
<dbReference type="InterPro" id="IPR000192">
    <property type="entry name" value="Aminotrans_V_dom"/>
</dbReference>
<dbReference type="PIRSF" id="PIRSF005572">
    <property type="entry name" value="NifS"/>
    <property type="match status" value="1"/>
</dbReference>
<dbReference type="InterPro" id="IPR015421">
    <property type="entry name" value="PyrdxlP-dep_Trfase_major"/>
</dbReference>
<dbReference type="HOGENOM" id="CLU_003433_0_2_9"/>
<dbReference type="PANTHER" id="PTHR11601:SF50">
    <property type="entry name" value="CYSTEINE DESULFURASE ISCS 2-RELATED"/>
    <property type="match status" value="1"/>
</dbReference>
<feature type="domain" description="Aminotransferase class V" evidence="8">
    <location>
        <begin position="5"/>
        <end position="368"/>
    </location>
</feature>
<dbReference type="GO" id="GO:0051536">
    <property type="term" value="F:iron-sulfur cluster binding"/>
    <property type="evidence" value="ECO:0007669"/>
    <property type="project" value="UniProtKB-KW"/>
</dbReference>
<evidence type="ECO:0000256" key="6">
    <source>
        <dbReference type="ARBA" id="ARBA00023014"/>
    </source>
</evidence>
<protein>
    <submittedName>
        <fullName evidence="9">Aminotransferase class V</fullName>
    </submittedName>
</protein>
<dbReference type="Gene3D" id="3.40.640.10">
    <property type="entry name" value="Type I PLP-dependent aspartate aminotransferase-like (Major domain)"/>
    <property type="match status" value="1"/>
</dbReference>
<dbReference type="OrthoDB" id="9808002at2"/>
<keyword evidence="3" id="KW-0479">Metal-binding</keyword>
<accession>E4RJL8</accession>
<keyword evidence="9" id="KW-0032">Aminotransferase</keyword>
<evidence type="ECO:0000256" key="1">
    <source>
        <dbReference type="ARBA" id="ARBA00001933"/>
    </source>
</evidence>
<keyword evidence="9" id="KW-0808">Transferase</keyword>
<comment type="similarity">
    <text evidence="2">Belongs to the class-V pyridoxal-phosphate-dependent aminotransferase family. NifS/IscS subfamily.</text>
</comment>
<comment type="cofactor">
    <cofactor evidence="1 7">
        <name>pyridoxal 5'-phosphate</name>
        <dbReference type="ChEBI" id="CHEBI:597326"/>
    </cofactor>
</comment>
<dbReference type="STRING" id="656519.Halsa_2021"/>
<evidence type="ECO:0000313" key="10">
    <source>
        <dbReference type="Proteomes" id="UP000007434"/>
    </source>
</evidence>
<dbReference type="Gene3D" id="1.10.260.50">
    <property type="match status" value="1"/>
</dbReference>
<dbReference type="GO" id="GO:0031071">
    <property type="term" value="F:cysteine desulfurase activity"/>
    <property type="evidence" value="ECO:0007669"/>
    <property type="project" value="UniProtKB-ARBA"/>
</dbReference>
<keyword evidence="5" id="KW-0408">Iron</keyword>
<sequence>MSEEIYLDNAATSKVSPAVIEAVVKTMQKNYANPSSLHRKGLAAEKILTKCRKNLAERLNVKPEEIIFTSGGTESNNLAVRGIIEQHKQRGKHIITSPIEHSSIHNLMLQLEKEGWEVDWLQVNKKGIVNIKHLKSLIREDTILISVMHVNNELGTIEPIKKIAKIIRNKNPLTFFHVDGVQAFSKISTDLSDLKVDLYSISGHKFHAPKGIGALFFKKGVDLKPLFYGGGQEKNIRPGTENTAAAAGLNQALNEIAQLNSKNLFNAKLNEKKNYFLKKLKEIEEVKINSPKNAVPHIINFSLKNIKGETMVHALAEEGIYLSTSSACTSKKKYSRVLKVCGFSENRIQGALRISLTEEIKQNEIDYVITKIKEKIDFLKIVNK</sequence>
<evidence type="ECO:0000259" key="8">
    <source>
        <dbReference type="Pfam" id="PF00266"/>
    </source>
</evidence>
<dbReference type="Proteomes" id="UP000007434">
    <property type="component" value="Chromosome"/>
</dbReference>